<dbReference type="KEGG" id="mtun:MTUNDRAET4_1912"/>
<dbReference type="EMBL" id="LR536450">
    <property type="protein sequence ID" value="VFU08805.1"/>
    <property type="molecule type" value="Genomic_DNA"/>
</dbReference>
<evidence type="ECO:0000256" key="1">
    <source>
        <dbReference type="SAM" id="MobiDB-lite"/>
    </source>
</evidence>
<protein>
    <submittedName>
        <fullName evidence="2">Uncharacterized protein</fullName>
    </submittedName>
</protein>
<accession>A0A4U8YZR7</accession>
<evidence type="ECO:0000313" key="3">
    <source>
        <dbReference type="Proteomes" id="UP000294360"/>
    </source>
</evidence>
<name>A0A4U8YZR7_METTU</name>
<reference evidence="2 3" key="1">
    <citation type="submission" date="2019-03" db="EMBL/GenBank/DDBJ databases">
        <authorList>
            <person name="Kox A.R. M."/>
        </authorList>
    </citation>
    <scope>NUCLEOTIDE SEQUENCE [LARGE SCALE GENOMIC DNA]</scope>
    <source>
        <strain evidence="2">MTUNDRAET4 annotated genome</strain>
    </source>
</reference>
<gene>
    <name evidence="2" type="ORF">MTUNDRAET4_1912</name>
</gene>
<feature type="region of interest" description="Disordered" evidence="1">
    <location>
        <begin position="86"/>
        <end position="133"/>
    </location>
</feature>
<proteinExistence type="predicted"/>
<dbReference type="Proteomes" id="UP000294360">
    <property type="component" value="Chromosome"/>
</dbReference>
<organism evidence="2 3">
    <name type="scientific">Methylocella tundrae</name>
    <dbReference type="NCBI Taxonomy" id="227605"/>
    <lineage>
        <taxon>Bacteria</taxon>
        <taxon>Pseudomonadati</taxon>
        <taxon>Pseudomonadota</taxon>
        <taxon>Alphaproteobacteria</taxon>
        <taxon>Hyphomicrobiales</taxon>
        <taxon>Beijerinckiaceae</taxon>
        <taxon>Methylocella</taxon>
    </lineage>
</organism>
<evidence type="ECO:0000313" key="2">
    <source>
        <dbReference type="EMBL" id="VFU08805.1"/>
    </source>
</evidence>
<dbReference type="AlphaFoldDB" id="A0A4U8YZR7"/>
<sequence>MQAIACSRRWMGAIHSGQTASFDAIAGAQHLAERISAALRRWLSSRPKSCRRSLTVCCRRPDGLSPSPGLLNAPAIQEQMLGLSWDEASKRSRRSPQARCDPTEAGRTCLGPSPRTSPNRTALRENRTGLGRP</sequence>